<evidence type="ECO:0000259" key="4">
    <source>
        <dbReference type="Pfam" id="PF24883"/>
    </source>
</evidence>
<dbReference type="Gene3D" id="1.10.10.10">
    <property type="entry name" value="Winged helix-like DNA-binding domain superfamily/Winged helix DNA-binding domain"/>
    <property type="match status" value="1"/>
</dbReference>
<dbReference type="Pfam" id="PF04157">
    <property type="entry name" value="EAP30"/>
    <property type="match status" value="1"/>
</dbReference>
<dbReference type="STRING" id="42251.A0A2T6ZIB9"/>
<dbReference type="PANTHER" id="PTHR13128">
    <property type="entry name" value="VACUOLAR PROTEIN-SORTING-ASSOCIATED PROTEIN 36"/>
    <property type="match status" value="1"/>
</dbReference>
<dbReference type="EMBL" id="NESQ01000247">
    <property type="protein sequence ID" value="PUU75154.1"/>
    <property type="molecule type" value="Genomic_DNA"/>
</dbReference>
<feature type="compositionally biased region" description="Gly residues" evidence="3">
    <location>
        <begin position="283"/>
        <end position="293"/>
    </location>
</feature>
<dbReference type="Pfam" id="PF24883">
    <property type="entry name" value="NPHP3_N"/>
    <property type="match status" value="1"/>
</dbReference>
<dbReference type="PANTHER" id="PTHR13128:SF12">
    <property type="entry name" value="VACUOLAR PROTEIN-SORTING-ASSOCIATED PROTEIN 36"/>
    <property type="match status" value="1"/>
</dbReference>
<comment type="function">
    <text evidence="2">Component of the ESCRT-II complex (endosomal sorting complex required for transport II), which is required for multivesicular body (MVB) formation and sorting of endosomal cargo proteins into MVBs.</text>
</comment>
<dbReference type="GO" id="GO:0000814">
    <property type="term" value="C:ESCRT II complex"/>
    <property type="evidence" value="ECO:0007669"/>
    <property type="project" value="UniProtKB-UniRule"/>
</dbReference>
<evidence type="ECO:0000313" key="6">
    <source>
        <dbReference type="Proteomes" id="UP000244722"/>
    </source>
</evidence>
<dbReference type="InterPro" id="IPR056884">
    <property type="entry name" value="NPHP3-like_N"/>
</dbReference>
<keyword evidence="1" id="KW-0677">Repeat</keyword>
<keyword evidence="2" id="KW-0653">Protein transport</keyword>
<dbReference type="GO" id="GO:0032266">
    <property type="term" value="F:phosphatidylinositol-3-phosphate binding"/>
    <property type="evidence" value="ECO:0007669"/>
    <property type="project" value="UniProtKB-UniRule"/>
</dbReference>
<evidence type="ECO:0000313" key="5">
    <source>
        <dbReference type="EMBL" id="PUU75154.1"/>
    </source>
</evidence>
<name>A0A2T6ZIB9_TUBBO</name>
<evidence type="ECO:0000256" key="3">
    <source>
        <dbReference type="SAM" id="MobiDB-lite"/>
    </source>
</evidence>
<dbReference type="InterPro" id="IPR037855">
    <property type="entry name" value="Vps36"/>
</dbReference>
<dbReference type="SUPFAM" id="SSF46785">
    <property type="entry name" value="Winged helix' DNA-binding domain"/>
    <property type="match status" value="1"/>
</dbReference>
<dbReference type="SUPFAM" id="SSF52540">
    <property type="entry name" value="P-loop containing nucleoside triphosphate hydrolases"/>
    <property type="match status" value="1"/>
</dbReference>
<feature type="region of interest" description="Disordered" evidence="3">
    <location>
        <begin position="274"/>
        <end position="297"/>
    </location>
</feature>
<proteinExistence type="inferred from homology"/>
<dbReference type="Gene3D" id="3.40.50.300">
    <property type="entry name" value="P-loop containing nucleotide triphosphate hydrolases"/>
    <property type="match status" value="1"/>
</dbReference>
<evidence type="ECO:0000256" key="1">
    <source>
        <dbReference type="ARBA" id="ARBA00022737"/>
    </source>
</evidence>
<sequence>MWGNGSYNRPRNLEAGTLEMGGHDFDGAVLFCYGDLGVGKTYISSLVIDNLCDQARGQNAAVACFYFVAAQREQSSTSMLGALLNRLKLVIGGKGPQLSDIVKMLRTTSSEKRTFICIDALDECAAEYRVKVLNSLNQILHSSPGTRMFVAGRPYFKREIEKHSSGRVTALRITARRGDIITYLQSRLDEDTTPDAIESSLEADILKKIPEEISEIFLLVSLNIDAILQETTIYQRRQKLSAMTDGLGLGDAYGVTLGRIKGKKWEENEAWDGGFESLTRSGPGTGGKGGGPQEGINSLSKTDEFADILHEQVIKRGLSRPDVKVVKFSFCAGGDKVFPEWLKNALIERKWLLYNAPPVATPGQSGNGGASSVGIVGLKGAAMNGRKEAVIGGAFENLEALMGCAKEIVALAEEFSTHLSSTPTFANSEAKAALRNSTQELGIVTKDMLTAATGGSNSSSSDKASDLYLFEHARQVAEFLTNNARGIHRRGILRREGGVIALVDLLAIYDKKAIGLFEKLKLPVRVPRFWSGLLVVQEARSSDAEIVRRIMECVAGPGWGRGVTTAQAAERFGWSIGVAAEELGMVEDRGALCCEVGVEGVRFWKN</sequence>
<comment type="subcellular location">
    <subcellularLocation>
        <location evidence="2">Cytoplasm</location>
    </subcellularLocation>
    <subcellularLocation>
        <location evidence="2">Endosome</location>
    </subcellularLocation>
</comment>
<dbReference type="InterPro" id="IPR040608">
    <property type="entry name" value="Snf8/Vps36"/>
</dbReference>
<keyword evidence="2" id="KW-0963">Cytoplasm</keyword>
<dbReference type="GO" id="GO:0043328">
    <property type="term" value="P:protein transport to vacuole involved in ubiquitin-dependent protein catabolic process via the multivesicular body sorting pathway"/>
    <property type="evidence" value="ECO:0007669"/>
    <property type="project" value="UniProtKB-UniRule"/>
</dbReference>
<evidence type="ECO:0000256" key="2">
    <source>
        <dbReference type="RuleBase" id="RU367095"/>
    </source>
</evidence>
<reference evidence="5 6" key="1">
    <citation type="submission" date="2017-04" db="EMBL/GenBank/DDBJ databases">
        <title>Draft genome sequence of Tuber borchii Vittad., a whitish edible truffle.</title>
        <authorList>
            <consortium name="DOE Joint Genome Institute"/>
            <person name="Murat C."/>
            <person name="Kuo A."/>
            <person name="Barry K.W."/>
            <person name="Clum A."/>
            <person name="Dockter R.B."/>
            <person name="Fauchery L."/>
            <person name="Iotti M."/>
            <person name="Kohler A."/>
            <person name="Labutti K."/>
            <person name="Lindquist E.A."/>
            <person name="Lipzen A."/>
            <person name="Ohm R.A."/>
            <person name="Wang M."/>
            <person name="Grigoriev I.V."/>
            <person name="Zambonelli A."/>
            <person name="Martin F.M."/>
        </authorList>
    </citation>
    <scope>NUCLEOTIDE SEQUENCE [LARGE SCALE GENOMIC DNA]</scope>
    <source>
        <strain evidence="5 6">Tbo3840</strain>
    </source>
</reference>
<comment type="similarity">
    <text evidence="2">Belongs to the VPS36 family.</text>
</comment>
<comment type="subunit">
    <text evidence="2">Component of the endosomal sorting complex required for transport II (ESCRT-II).</text>
</comment>
<gene>
    <name evidence="5" type="ORF">B9Z19DRAFT_1131828</name>
</gene>
<dbReference type="InterPro" id="IPR036390">
    <property type="entry name" value="WH_DNA-bd_sf"/>
</dbReference>
<dbReference type="GO" id="GO:0031902">
    <property type="term" value="C:late endosome membrane"/>
    <property type="evidence" value="ECO:0007669"/>
    <property type="project" value="UniProtKB-UniRule"/>
</dbReference>
<dbReference type="AlphaFoldDB" id="A0A2T6ZIB9"/>
<dbReference type="InterPro" id="IPR036388">
    <property type="entry name" value="WH-like_DNA-bd_sf"/>
</dbReference>
<accession>A0A2T6ZIB9</accession>
<keyword evidence="2" id="KW-0813">Transport</keyword>
<feature type="domain" description="Nephrocystin 3-like N-terminal" evidence="4">
    <location>
        <begin position="27"/>
        <end position="153"/>
    </location>
</feature>
<organism evidence="5 6">
    <name type="scientific">Tuber borchii</name>
    <name type="common">White truffle</name>
    <dbReference type="NCBI Taxonomy" id="42251"/>
    <lineage>
        <taxon>Eukaryota</taxon>
        <taxon>Fungi</taxon>
        <taxon>Dikarya</taxon>
        <taxon>Ascomycota</taxon>
        <taxon>Pezizomycotina</taxon>
        <taxon>Pezizomycetes</taxon>
        <taxon>Pezizales</taxon>
        <taxon>Tuberaceae</taxon>
        <taxon>Tuber</taxon>
    </lineage>
</organism>
<protein>
    <recommendedName>
        <fullName evidence="2">Vacuolar protein-sorting-associated protein 36</fullName>
    </recommendedName>
    <alternativeName>
        <fullName evidence="2">ESCRT-II complex subunit VPS36</fullName>
    </alternativeName>
</protein>
<dbReference type="InterPro" id="IPR027417">
    <property type="entry name" value="P-loop_NTPase"/>
</dbReference>
<dbReference type="Gene3D" id="6.10.140.260">
    <property type="match status" value="1"/>
</dbReference>
<dbReference type="OrthoDB" id="271448at2759"/>
<keyword evidence="6" id="KW-1185">Reference proteome</keyword>
<keyword evidence="2" id="KW-0967">Endosome</keyword>
<comment type="caution">
    <text evidence="5">The sequence shown here is derived from an EMBL/GenBank/DDBJ whole genome shotgun (WGS) entry which is preliminary data.</text>
</comment>
<dbReference type="Proteomes" id="UP000244722">
    <property type="component" value="Unassembled WGS sequence"/>
</dbReference>
<dbReference type="GO" id="GO:0043130">
    <property type="term" value="F:ubiquitin binding"/>
    <property type="evidence" value="ECO:0007669"/>
    <property type="project" value="UniProtKB-UniRule"/>
</dbReference>